<accession>A0A1Y2IIX5</accession>
<sequence length="363" mass="39217">MEFGGSLVVWDTYDAGVIRTWRMPPAKSDQESLCLLAFSPDGTNRIACSSADLQAGVVAIWSIERDECVVQFHGPGRTPRACAIAWSPDGTLFASAYDDHGNTVRIWDTSTFQQLYSASTRFVEDLDIVPLSVAFWNGYLCLSSSHPTYGFRVWDFRDSGNTGSWSSYGTTIAAENATYSPSDSVPFQFAHDIDTCNGRVLVGMYSRGFMICGLGEGKKPRHFSGKRLGSVVRARFSPAPGSDHVLVVTKGSPLIRILSCTTDKLICTCRGPVESGEVSDAAFSGDGQFVASSSAKDASIRIWRARDGALLNTLQGRCPCSTVKFSPGAHPTLAAGTNNWTVCIWPSREWGPEPEAPTASVVP</sequence>
<dbReference type="AlphaFoldDB" id="A0A1Y2IIX5"/>
<protein>
    <submittedName>
        <fullName evidence="1">WD40 repeat-like protein</fullName>
    </submittedName>
</protein>
<evidence type="ECO:0000313" key="1">
    <source>
        <dbReference type="EMBL" id="OSD01109.1"/>
    </source>
</evidence>
<dbReference type="PANTHER" id="PTHR19879">
    <property type="entry name" value="TRANSCRIPTION INITIATION FACTOR TFIID"/>
    <property type="match status" value="1"/>
</dbReference>
<dbReference type="SMART" id="SM00320">
    <property type="entry name" value="WD40"/>
    <property type="match status" value="4"/>
</dbReference>
<reference evidence="1 2" key="1">
    <citation type="journal article" date="2015" name="Biotechnol. Biofuels">
        <title>Enhanced degradation of softwood versus hardwood by the white-rot fungus Pycnoporus coccineus.</title>
        <authorList>
            <person name="Couturier M."/>
            <person name="Navarro D."/>
            <person name="Chevret D."/>
            <person name="Henrissat B."/>
            <person name="Piumi F."/>
            <person name="Ruiz-Duenas F.J."/>
            <person name="Martinez A.T."/>
            <person name="Grigoriev I.V."/>
            <person name="Riley R."/>
            <person name="Lipzen A."/>
            <person name="Berrin J.G."/>
            <person name="Master E.R."/>
            <person name="Rosso M.N."/>
        </authorList>
    </citation>
    <scope>NUCLEOTIDE SEQUENCE [LARGE SCALE GENOMIC DNA]</scope>
    <source>
        <strain evidence="1 2">BRFM310</strain>
    </source>
</reference>
<dbReference type="STRING" id="1353009.A0A1Y2IIX5"/>
<dbReference type="PANTHER" id="PTHR19879:SF9">
    <property type="entry name" value="TRANSCRIPTION INITIATION FACTOR TFIID SUBUNIT 5"/>
    <property type="match status" value="1"/>
</dbReference>
<evidence type="ECO:0000313" key="2">
    <source>
        <dbReference type="Proteomes" id="UP000193067"/>
    </source>
</evidence>
<dbReference type="Gene3D" id="2.130.10.10">
    <property type="entry name" value="YVTN repeat-like/Quinoprotein amine dehydrogenase"/>
    <property type="match status" value="2"/>
</dbReference>
<keyword evidence="2" id="KW-1185">Reference proteome</keyword>
<proteinExistence type="predicted"/>
<dbReference type="InterPro" id="IPR001680">
    <property type="entry name" value="WD40_rpt"/>
</dbReference>
<dbReference type="SUPFAM" id="SSF50998">
    <property type="entry name" value="Quinoprotein alcohol dehydrogenase-like"/>
    <property type="match status" value="1"/>
</dbReference>
<dbReference type="OrthoDB" id="2748152at2759"/>
<dbReference type="Proteomes" id="UP000193067">
    <property type="component" value="Unassembled WGS sequence"/>
</dbReference>
<dbReference type="InterPro" id="IPR015943">
    <property type="entry name" value="WD40/YVTN_repeat-like_dom_sf"/>
</dbReference>
<organism evidence="1 2">
    <name type="scientific">Trametes coccinea (strain BRFM310)</name>
    <name type="common">Pycnoporus coccineus</name>
    <dbReference type="NCBI Taxonomy" id="1353009"/>
    <lineage>
        <taxon>Eukaryota</taxon>
        <taxon>Fungi</taxon>
        <taxon>Dikarya</taxon>
        <taxon>Basidiomycota</taxon>
        <taxon>Agaricomycotina</taxon>
        <taxon>Agaricomycetes</taxon>
        <taxon>Polyporales</taxon>
        <taxon>Polyporaceae</taxon>
        <taxon>Trametes</taxon>
    </lineage>
</organism>
<gene>
    <name evidence="1" type="ORF">PYCCODRAFT_1436616</name>
</gene>
<dbReference type="Pfam" id="PF00400">
    <property type="entry name" value="WD40"/>
    <property type="match status" value="2"/>
</dbReference>
<dbReference type="InterPro" id="IPR011047">
    <property type="entry name" value="Quinoprotein_ADH-like_sf"/>
</dbReference>
<dbReference type="EMBL" id="KZ084113">
    <property type="protein sequence ID" value="OSD01109.1"/>
    <property type="molecule type" value="Genomic_DNA"/>
</dbReference>
<name>A0A1Y2IIX5_TRAC3</name>